<dbReference type="SUPFAM" id="SSF52047">
    <property type="entry name" value="RNI-like"/>
    <property type="match status" value="1"/>
</dbReference>
<sequence>MPTGIEDLPFELLERILSFAVDDYHPDLPKALTSRNAFLKDAALISRQFRCPSQAALWSVVRVHSVGTAKKLLSSPVLGMYGTRHLDLAGVHSGMEGLSGSVAARVLAKVRGVQILRLADFGRLSLRILDLMTAFPDKPSVLVALNVPFHLRELRLYNRSYGTTILPVLFHTCAHSLISLTVLTGPGSPSYSSLLEAFPVVAPNLIHFGLQHRPTPALLELLRHLTRLTTLECHFAVDLAATLDALPSKPSLRTLVIELDFNLQQAASILLARLGQPVLADLRMIRIPRAPDKQEFREFGGQELLERCQERNISVEIGQTVAWRTRLFQDE</sequence>
<name>A0A2S5BF90_9BASI</name>
<reference evidence="1 2" key="1">
    <citation type="journal article" date="2018" name="Front. Microbiol.">
        <title>Prospects for Fungal Bioremediation of Acidic Radioactive Waste Sites: Characterization and Genome Sequence of Rhodotorula taiwanensis MD1149.</title>
        <authorList>
            <person name="Tkavc R."/>
            <person name="Matrosova V.Y."/>
            <person name="Grichenko O.E."/>
            <person name="Gostincar C."/>
            <person name="Volpe R.P."/>
            <person name="Klimenkova P."/>
            <person name="Gaidamakova E.K."/>
            <person name="Zhou C.E."/>
            <person name="Stewart B.J."/>
            <person name="Lyman M.G."/>
            <person name="Malfatti S.A."/>
            <person name="Rubinfeld B."/>
            <person name="Courtot M."/>
            <person name="Singh J."/>
            <person name="Dalgard C.L."/>
            <person name="Hamilton T."/>
            <person name="Frey K.G."/>
            <person name="Gunde-Cimerman N."/>
            <person name="Dugan L."/>
            <person name="Daly M.J."/>
        </authorList>
    </citation>
    <scope>NUCLEOTIDE SEQUENCE [LARGE SCALE GENOMIC DNA]</scope>
    <source>
        <strain evidence="1 2">MD1149</strain>
    </source>
</reference>
<organism evidence="1 2">
    <name type="scientific">Rhodotorula taiwanensis</name>
    <dbReference type="NCBI Taxonomy" id="741276"/>
    <lineage>
        <taxon>Eukaryota</taxon>
        <taxon>Fungi</taxon>
        <taxon>Dikarya</taxon>
        <taxon>Basidiomycota</taxon>
        <taxon>Pucciniomycotina</taxon>
        <taxon>Microbotryomycetes</taxon>
        <taxon>Sporidiobolales</taxon>
        <taxon>Sporidiobolaceae</taxon>
        <taxon>Rhodotorula</taxon>
    </lineage>
</organism>
<dbReference type="EMBL" id="PJQD01000015">
    <property type="protein sequence ID" value="POY75448.1"/>
    <property type="molecule type" value="Genomic_DNA"/>
</dbReference>
<comment type="caution">
    <text evidence="1">The sequence shown here is derived from an EMBL/GenBank/DDBJ whole genome shotgun (WGS) entry which is preliminary data.</text>
</comment>
<protein>
    <recommendedName>
        <fullName evidence="3">F-box domain-containing protein</fullName>
    </recommendedName>
</protein>
<proteinExistence type="predicted"/>
<dbReference type="OrthoDB" id="2527139at2759"/>
<accession>A0A2S5BF90</accession>
<evidence type="ECO:0000313" key="1">
    <source>
        <dbReference type="EMBL" id="POY75448.1"/>
    </source>
</evidence>
<dbReference type="Proteomes" id="UP000237144">
    <property type="component" value="Unassembled WGS sequence"/>
</dbReference>
<keyword evidence="2" id="KW-1185">Reference proteome</keyword>
<dbReference type="InterPro" id="IPR032675">
    <property type="entry name" value="LRR_dom_sf"/>
</dbReference>
<dbReference type="Gene3D" id="3.80.10.10">
    <property type="entry name" value="Ribonuclease Inhibitor"/>
    <property type="match status" value="1"/>
</dbReference>
<dbReference type="AlphaFoldDB" id="A0A2S5BF90"/>
<evidence type="ECO:0008006" key="3">
    <source>
        <dbReference type="Google" id="ProtNLM"/>
    </source>
</evidence>
<gene>
    <name evidence="1" type="ORF">BMF94_1520</name>
</gene>
<evidence type="ECO:0000313" key="2">
    <source>
        <dbReference type="Proteomes" id="UP000237144"/>
    </source>
</evidence>